<feature type="transmembrane region" description="Helical" evidence="1">
    <location>
        <begin position="88"/>
        <end position="107"/>
    </location>
</feature>
<dbReference type="Proteomes" id="UP001530400">
    <property type="component" value="Unassembled WGS sequence"/>
</dbReference>
<evidence type="ECO:0000313" key="2">
    <source>
        <dbReference type="EMBL" id="KAL3791719.1"/>
    </source>
</evidence>
<organism evidence="2 3">
    <name type="scientific">Cyclotella atomus</name>
    <dbReference type="NCBI Taxonomy" id="382360"/>
    <lineage>
        <taxon>Eukaryota</taxon>
        <taxon>Sar</taxon>
        <taxon>Stramenopiles</taxon>
        <taxon>Ochrophyta</taxon>
        <taxon>Bacillariophyta</taxon>
        <taxon>Coscinodiscophyceae</taxon>
        <taxon>Thalassiosirophycidae</taxon>
        <taxon>Stephanodiscales</taxon>
        <taxon>Stephanodiscaceae</taxon>
        <taxon>Cyclotella</taxon>
    </lineage>
</organism>
<comment type="caution">
    <text evidence="2">The sequence shown here is derived from an EMBL/GenBank/DDBJ whole genome shotgun (WGS) entry which is preliminary data.</text>
</comment>
<dbReference type="EMBL" id="JALLPJ020000453">
    <property type="protein sequence ID" value="KAL3791719.1"/>
    <property type="molecule type" value="Genomic_DNA"/>
</dbReference>
<keyword evidence="1" id="KW-0812">Transmembrane</keyword>
<evidence type="ECO:0000313" key="3">
    <source>
        <dbReference type="Proteomes" id="UP001530400"/>
    </source>
</evidence>
<keyword evidence="3" id="KW-1185">Reference proteome</keyword>
<reference evidence="2 3" key="1">
    <citation type="submission" date="2024-10" db="EMBL/GenBank/DDBJ databases">
        <title>Updated reference genomes for cyclostephanoid diatoms.</title>
        <authorList>
            <person name="Roberts W.R."/>
            <person name="Alverson A.J."/>
        </authorList>
    </citation>
    <scope>NUCLEOTIDE SEQUENCE [LARGE SCALE GENOMIC DNA]</scope>
    <source>
        <strain evidence="2 3">AJA010-31</strain>
    </source>
</reference>
<evidence type="ECO:0000256" key="1">
    <source>
        <dbReference type="SAM" id="Phobius"/>
    </source>
</evidence>
<protein>
    <submittedName>
        <fullName evidence="2">Uncharacterized protein</fullName>
    </submittedName>
</protein>
<accession>A0ABD3PVM6</accession>
<sequence>MMAPDELNDRSLNRISWFTDQFLKTPQDPELLRQISSLEIPEDELIGDEKDRLAMLDEDSVAKGSETKNETDEQDKDMFGKILEVNKLMMVGICGLALLYKMIITITEGRVASFFCSSEL</sequence>
<proteinExistence type="predicted"/>
<gene>
    <name evidence="2" type="ORF">ACHAWO_006281</name>
</gene>
<keyword evidence="1" id="KW-1133">Transmembrane helix</keyword>
<name>A0ABD3PVM6_9STRA</name>
<dbReference type="AlphaFoldDB" id="A0ABD3PVM6"/>
<keyword evidence="1" id="KW-0472">Membrane</keyword>